<dbReference type="FunFam" id="2.170.270.10:FF:000037">
    <property type="entry name" value="Histone-lysine N-methyltransferase"/>
    <property type="match status" value="1"/>
</dbReference>
<dbReference type="Pfam" id="PF00856">
    <property type="entry name" value="SET"/>
    <property type="match status" value="1"/>
</dbReference>
<dbReference type="PROSITE" id="PS50280">
    <property type="entry name" value="SET"/>
    <property type="match status" value="1"/>
</dbReference>
<feature type="domain" description="Post-SET" evidence="10">
    <location>
        <begin position="602"/>
        <end position="618"/>
    </location>
</feature>
<keyword evidence="4" id="KW-0489">Methyltransferase</keyword>
<organism evidence="12 13">
    <name type="scientific">Aspergillus saccharolyticus JOP 1030-1</name>
    <dbReference type="NCBI Taxonomy" id="1450539"/>
    <lineage>
        <taxon>Eukaryota</taxon>
        <taxon>Fungi</taxon>
        <taxon>Dikarya</taxon>
        <taxon>Ascomycota</taxon>
        <taxon>Pezizomycotina</taxon>
        <taxon>Eurotiomycetes</taxon>
        <taxon>Eurotiomycetidae</taxon>
        <taxon>Eurotiales</taxon>
        <taxon>Aspergillaceae</taxon>
        <taxon>Aspergillus</taxon>
        <taxon>Aspergillus subgen. Circumdati</taxon>
    </lineage>
</organism>
<dbReference type="SMART" id="SM00508">
    <property type="entry name" value="PostSET"/>
    <property type="match status" value="1"/>
</dbReference>
<feature type="compositionally biased region" description="Basic and acidic residues" evidence="8">
    <location>
        <begin position="240"/>
        <end position="253"/>
    </location>
</feature>
<proteinExistence type="predicted"/>
<dbReference type="Proteomes" id="UP000248349">
    <property type="component" value="Unassembled WGS sequence"/>
</dbReference>
<gene>
    <name evidence="12" type="ORF">BP01DRAFT_320299</name>
</gene>
<evidence type="ECO:0000256" key="8">
    <source>
        <dbReference type="SAM" id="MobiDB-lite"/>
    </source>
</evidence>
<dbReference type="InterPro" id="IPR046341">
    <property type="entry name" value="SET_dom_sf"/>
</dbReference>
<dbReference type="GO" id="GO:0005634">
    <property type="term" value="C:nucleus"/>
    <property type="evidence" value="ECO:0007669"/>
    <property type="project" value="UniProtKB-SubCell"/>
</dbReference>
<feature type="region of interest" description="Disordered" evidence="8">
    <location>
        <begin position="1"/>
        <end position="361"/>
    </location>
</feature>
<dbReference type="PANTHER" id="PTHR22884">
    <property type="entry name" value="SET DOMAIN PROTEINS"/>
    <property type="match status" value="1"/>
</dbReference>
<dbReference type="STRING" id="1450539.A0A318ZM58"/>
<dbReference type="EMBL" id="KZ821234">
    <property type="protein sequence ID" value="PYH44940.1"/>
    <property type="molecule type" value="Genomic_DNA"/>
</dbReference>
<feature type="compositionally biased region" description="Low complexity" evidence="8">
    <location>
        <begin position="807"/>
        <end position="818"/>
    </location>
</feature>
<feature type="region of interest" description="Disordered" evidence="8">
    <location>
        <begin position="683"/>
        <end position="841"/>
    </location>
</feature>
<dbReference type="GO" id="GO:0005694">
    <property type="term" value="C:chromosome"/>
    <property type="evidence" value="ECO:0007669"/>
    <property type="project" value="UniProtKB-SubCell"/>
</dbReference>
<feature type="compositionally biased region" description="Basic and acidic residues" evidence="8">
    <location>
        <begin position="620"/>
        <end position="636"/>
    </location>
</feature>
<feature type="compositionally biased region" description="Low complexity" evidence="8">
    <location>
        <begin position="778"/>
        <end position="789"/>
    </location>
</feature>
<comment type="subcellular location">
    <subcellularLocation>
        <location evidence="2">Chromosome</location>
    </subcellularLocation>
    <subcellularLocation>
        <location evidence="1">Nucleus</location>
    </subcellularLocation>
</comment>
<feature type="compositionally biased region" description="Polar residues" evidence="8">
    <location>
        <begin position="211"/>
        <end position="221"/>
    </location>
</feature>
<keyword evidence="3" id="KW-0158">Chromosome</keyword>
<keyword evidence="5" id="KW-0808">Transferase</keyword>
<dbReference type="GeneID" id="37073919"/>
<evidence type="ECO:0000313" key="13">
    <source>
        <dbReference type="Proteomes" id="UP000248349"/>
    </source>
</evidence>
<dbReference type="Gene3D" id="2.170.270.10">
    <property type="entry name" value="SET domain"/>
    <property type="match status" value="1"/>
</dbReference>
<dbReference type="SMART" id="SM00317">
    <property type="entry name" value="SET"/>
    <property type="match status" value="1"/>
</dbReference>
<feature type="compositionally biased region" description="Low complexity" evidence="8">
    <location>
        <begin position="683"/>
        <end position="716"/>
    </location>
</feature>
<dbReference type="OrthoDB" id="422362at2759"/>
<feature type="compositionally biased region" description="Polar residues" evidence="8">
    <location>
        <begin position="92"/>
        <end position="106"/>
    </location>
</feature>
<evidence type="ECO:0000256" key="1">
    <source>
        <dbReference type="ARBA" id="ARBA00004123"/>
    </source>
</evidence>
<evidence type="ECO:0000256" key="4">
    <source>
        <dbReference type="ARBA" id="ARBA00022603"/>
    </source>
</evidence>
<name>A0A318ZM58_9EURO</name>
<reference evidence="12 13" key="1">
    <citation type="submission" date="2016-12" db="EMBL/GenBank/DDBJ databases">
        <title>The genomes of Aspergillus section Nigri reveals drivers in fungal speciation.</title>
        <authorList>
            <consortium name="DOE Joint Genome Institute"/>
            <person name="Vesth T.C."/>
            <person name="Nybo J."/>
            <person name="Theobald S."/>
            <person name="Brandl J."/>
            <person name="Frisvad J.C."/>
            <person name="Nielsen K.F."/>
            <person name="Lyhne E.K."/>
            <person name="Kogle M.E."/>
            <person name="Kuo A."/>
            <person name="Riley R."/>
            <person name="Clum A."/>
            <person name="Nolan M."/>
            <person name="Lipzen A."/>
            <person name="Salamov A."/>
            <person name="Henrissat B."/>
            <person name="Wiebenga A."/>
            <person name="De Vries R.P."/>
            <person name="Grigoriev I.V."/>
            <person name="Mortensen U.H."/>
            <person name="Andersen M.R."/>
            <person name="Baker S.E."/>
        </authorList>
    </citation>
    <scope>NUCLEOTIDE SEQUENCE [LARGE SCALE GENOMIC DNA]</scope>
    <source>
        <strain evidence="12 13">JOP 1030-1</strain>
    </source>
</reference>
<feature type="compositionally biased region" description="Basic and acidic residues" evidence="8">
    <location>
        <begin position="759"/>
        <end position="768"/>
    </location>
</feature>
<dbReference type="RefSeq" id="XP_025430922.1">
    <property type="nucleotide sequence ID" value="XM_025572691.1"/>
</dbReference>
<feature type="compositionally biased region" description="Polar residues" evidence="8">
    <location>
        <begin position="31"/>
        <end position="57"/>
    </location>
</feature>
<keyword evidence="6" id="KW-0949">S-adenosyl-L-methionine</keyword>
<keyword evidence="13" id="KW-1185">Reference proteome</keyword>
<dbReference type="PROSITE" id="PS51215">
    <property type="entry name" value="AWS"/>
    <property type="match status" value="1"/>
</dbReference>
<evidence type="ECO:0000256" key="7">
    <source>
        <dbReference type="ARBA" id="ARBA00023242"/>
    </source>
</evidence>
<dbReference type="Pfam" id="PF17907">
    <property type="entry name" value="AWS"/>
    <property type="match status" value="1"/>
</dbReference>
<feature type="domain" description="AWS" evidence="11">
    <location>
        <begin position="421"/>
        <end position="467"/>
    </location>
</feature>
<dbReference type="InterPro" id="IPR006560">
    <property type="entry name" value="AWS_dom"/>
</dbReference>
<dbReference type="SUPFAM" id="SSF82199">
    <property type="entry name" value="SET domain"/>
    <property type="match status" value="1"/>
</dbReference>
<evidence type="ECO:0000259" key="11">
    <source>
        <dbReference type="PROSITE" id="PS51215"/>
    </source>
</evidence>
<feature type="region of interest" description="Disordered" evidence="8">
    <location>
        <begin position="617"/>
        <end position="665"/>
    </location>
</feature>
<evidence type="ECO:0000259" key="10">
    <source>
        <dbReference type="PROSITE" id="PS50868"/>
    </source>
</evidence>
<feature type="compositionally biased region" description="Basic and acidic residues" evidence="8">
    <location>
        <begin position="185"/>
        <end position="197"/>
    </location>
</feature>
<evidence type="ECO:0000256" key="2">
    <source>
        <dbReference type="ARBA" id="ARBA00004286"/>
    </source>
</evidence>
<dbReference type="SMART" id="SM00570">
    <property type="entry name" value="AWS"/>
    <property type="match status" value="1"/>
</dbReference>
<dbReference type="InterPro" id="IPR001214">
    <property type="entry name" value="SET_dom"/>
</dbReference>
<dbReference type="GO" id="GO:0042054">
    <property type="term" value="F:histone methyltransferase activity"/>
    <property type="evidence" value="ECO:0007669"/>
    <property type="project" value="InterPro"/>
</dbReference>
<dbReference type="AlphaFoldDB" id="A0A318ZM58"/>
<dbReference type="InterPro" id="IPR003616">
    <property type="entry name" value="Post-SET_dom"/>
</dbReference>
<evidence type="ECO:0000313" key="12">
    <source>
        <dbReference type="EMBL" id="PYH44940.1"/>
    </source>
</evidence>
<feature type="compositionally biased region" description="Polar residues" evidence="8">
    <location>
        <begin position="651"/>
        <end position="661"/>
    </location>
</feature>
<dbReference type="InterPro" id="IPR050777">
    <property type="entry name" value="SET2_Histone-Lys_MeTrsfase"/>
</dbReference>
<accession>A0A318ZM58</accession>
<evidence type="ECO:0000259" key="9">
    <source>
        <dbReference type="PROSITE" id="PS50280"/>
    </source>
</evidence>
<evidence type="ECO:0000256" key="6">
    <source>
        <dbReference type="ARBA" id="ARBA00022691"/>
    </source>
</evidence>
<evidence type="ECO:0000256" key="5">
    <source>
        <dbReference type="ARBA" id="ARBA00022679"/>
    </source>
</evidence>
<feature type="domain" description="SET" evidence="9">
    <location>
        <begin position="478"/>
        <end position="594"/>
    </location>
</feature>
<keyword evidence="7" id="KW-0539">Nucleus</keyword>
<dbReference type="GO" id="GO:0032259">
    <property type="term" value="P:methylation"/>
    <property type="evidence" value="ECO:0007669"/>
    <property type="project" value="UniProtKB-KW"/>
</dbReference>
<sequence>MEGSSRLSGASPATPATLANLQKHTQEHADTSMSFEYTEQLLTPENSRSETSSNNDNASHEEKPTQRRRSTRVTRASLRGGLRPDDLVGADAQNSPSLSGENNNSLIGRGEFSAAEKPKRSSSSASHLRHSIAVMETTLWADEQSTLDNHPMTPETQVSEKSSQESPAQDITTSLQRRTLRKRVERVLTQDENKAQEKLTTTVKAVKEDSPQPTRRSSRLSLLTKASELVGRASSVLGKRSRDATEKGTDGGRRAGLRPRNVIAPNKEERSVPPASDGPATKKRRVSESDLPAAAKAAEETSQDVAAPAPSPAPRFRRKRWLAHGLYTGQEREDGPPSQSRSKNRRKSQNNSKEAPPQRRLLPMPMFAGERLLQRGRDFQLPFDIFSPLPPGQPKPDEWRKTNKNVFVGDAGSIWRANKHIDLSNCMCTEETGCDEDCQNRHMLYECDDGNCRLGPDCGNRSFEELKHRAKVGGKYNVGVEVIKTEDRGYGVRSNRTFEPNQVIVEYTGEIITQTECERRMRTVYKNNECYYLMYFDQNMIIDATRGSIARFVNHSCEPNCRMEKWTVAGKPRMALFAGDRGIMTGEELTYDYNFDPYSQKNVQQCRCGAANCRGVLGPRPREKDRRAKEQDERLKQAALKKPVVKRKATSVLSKSPSGVSKQRKILTTKAVKATVKKAVARARASVSKSSSARSRQANAKATVKKLANTKAATTKRTSKDEPTKSKIKLPTVKATKTKARATMPKKSTPTKTQMPDAKSVKTSEPKKIASKLNRPSAATKAKILAAAKGTNSRKRPTAKKQDSKSTSKTKTPTKVVTPNPEKSQRATKATKTASPRKSRK</sequence>
<dbReference type="PROSITE" id="PS50868">
    <property type="entry name" value="POST_SET"/>
    <property type="match status" value="1"/>
</dbReference>
<evidence type="ECO:0000256" key="3">
    <source>
        <dbReference type="ARBA" id="ARBA00022454"/>
    </source>
</evidence>
<feature type="compositionally biased region" description="Polar residues" evidence="8">
    <location>
        <begin position="143"/>
        <end position="177"/>
    </location>
</feature>
<protein>
    <submittedName>
        <fullName evidence="12">SET domain-containing protein</fullName>
    </submittedName>
</protein>